<proteinExistence type="predicted"/>
<dbReference type="EMBL" id="SNWQ01000025">
    <property type="protein sequence ID" value="TDO34834.1"/>
    <property type="molecule type" value="Genomic_DNA"/>
</dbReference>
<accession>A0A4R6JFT2</accession>
<dbReference type="Proteomes" id="UP000295388">
    <property type="component" value="Unassembled WGS sequence"/>
</dbReference>
<name>A0A4R6JFT2_9ACTN</name>
<evidence type="ECO:0000313" key="2">
    <source>
        <dbReference type="Proteomes" id="UP000295388"/>
    </source>
</evidence>
<dbReference type="AlphaFoldDB" id="A0A4R6JFT2"/>
<gene>
    <name evidence="1" type="ORF">EV643_12591</name>
</gene>
<comment type="caution">
    <text evidence="1">The sequence shown here is derived from an EMBL/GenBank/DDBJ whole genome shotgun (WGS) entry which is preliminary data.</text>
</comment>
<protein>
    <recommendedName>
        <fullName evidence="3">TetR family transcriptional regulator</fullName>
    </recommendedName>
</protein>
<dbReference type="RefSeq" id="WP_133804743.1">
    <property type="nucleotide sequence ID" value="NZ_SNWQ01000025.1"/>
</dbReference>
<dbReference type="OrthoDB" id="10004202at2"/>
<reference evidence="1 2" key="1">
    <citation type="submission" date="2019-03" db="EMBL/GenBank/DDBJ databases">
        <title>Genomic Encyclopedia of Type Strains, Phase III (KMG-III): the genomes of soil and plant-associated and newly described type strains.</title>
        <authorList>
            <person name="Whitman W."/>
        </authorList>
    </citation>
    <scope>NUCLEOTIDE SEQUENCE [LARGE SCALE GENOMIC DNA]</scope>
    <source>
        <strain evidence="1 2">VKM Ac-2527</strain>
    </source>
</reference>
<evidence type="ECO:0000313" key="1">
    <source>
        <dbReference type="EMBL" id="TDO34834.1"/>
    </source>
</evidence>
<organism evidence="1 2">
    <name type="scientific">Kribbella caucasensis</name>
    <dbReference type="NCBI Taxonomy" id="2512215"/>
    <lineage>
        <taxon>Bacteria</taxon>
        <taxon>Bacillati</taxon>
        <taxon>Actinomycetota</taxon>
        <taxon>Actinomycetes</taxon>
        <taxon>Propionibacteriales</taxon>
        <taxon>Kribbellaceae</taxon>
        <taxon>Kribbella</taxon>
    </lineage>
</organism>
<sequence length="87" mass="9543">MISRRLRHARYAQRAARAARLADQLADKRDATLLPLLTEAEALVVIHLLEDLIAARGADPTGDVARTLIIRIYDRLDPPSSAADESA</sequence>
<keyword evidence="2" id="KW-1185">Reference proteome</keyword>
<evidence type="ECO:0008006" key="3">
    <source>
        <dbReference type="Google" id="ProtNLM"/>
    </source>
</evidence>